<evidence type="ECO:0000313" key="3">
    <source>
        <dbReference type="Proteomes" id="UP000677054"/>
    </source>
</evidence>
<evidence type="ECO:0000256" key="1">
    <source>
        <dbReference type="SAM" id="SignalP"/>
    </source>
</evidence>
<dbReference type="EMBL" id="CAJPEV010007263">
    <property type="protein sequence ID" value="CAG0904672.1"/>
    <property type="molecule type" value="Genomic_DNA"/>
</dbReference>
<accession>A0A7R9AHF5</accession>
<reference evidence="2" key="1">
    <citation type="submission" date="2020-11" db="EMBL/GenBank/DDBJ databases">
        <authorList>
            <person name="Tran Van P."/>
        </authorList>
    </citation>
    <scope>NUCLEOTIDE SEQUENCE</scope>
</reference>
<keyword evidence="1" id="KW-0732">Signal</keyword>
<dbReference type="EMBL" id="LR906780">
    <property type="protein sequence ID" value="CAD7253969.1"/>
    <property type="molecule type" value="Genomic_DNA"/>
</dbReference>
<dbReference type="Proteomes" id="UP000677054">
    <property type="component" value="Unassembled WGS sequence"/>
</dbReference>
<proteinExistence type="predicted"/>
<name>A0A7R9AHF5_9CRUS</name>
<feature type="chain" id="PRO_5036209902" evidence="1">
    <location>
        <begin position="19"/>
        <end position="151"/>
    </location>
</feature>
<dbReference type="AlphaFoldDB" id="A0A7R9AHF5"/>
<feature type="signal peptide" evidence="1">
    <location>
        <begin position="1"/>
        <end position="18"/>
    </location>
</feature>
<gene>
    <name evidence="2" type="ORF">DSTB1V02_LOCUS13715</name>
</gene>
<organism evidence="2">
    <name type="scientific">Darwinula stevensoni</name>
    <dbReference type="NCBI Taxonomy" id="69355"/>
    <lineage>
        <taxon>Eukaryota</taxon>
        <taxon>Metazoa</taxon>
        <taxon>Ecdysozoa</taxon>
        <taxon>Arthropoda</taxon>
        <taxon>Crustacea</taxon>
        <taxon>Oligostraca</taxon>
        <taxon>Ostracoda</taxon>
        <taxon>Podocopa</taxon>
        <taxon>Podocopida</taxon>
        <taxon>Darwinulocopina</taxon>
        <taxon>Darwinuloidea</taxon>
        <taxon>Darwinulidae</taxon>
        <taxon>Darwinula</taxon>
    </lineage>
</organism>
<protein>
    <submittedName>
        <fullName evidence="2">Uncharacterized protein</fullName>
    </submittedName>
</protein>
<keyword evidence="3" id="KW-1185">Reference proteome</keyword>
<sequence>MNFLFGAAFLLVLVRVDAARDWEEDGPLHGAGCYGALVKHRSSGSLRTAMRICRQSATTTTTTGNPNGDSVLDGELQREILSFYHRLNYANNTAAKNVAGSIAGNFAYLLQQAAVFFPCWDGKVAEVSTSGDCEHDERGWRGRGGFSRGFA</sequence>
<evidence type="ECO:0000313" key="2">
    <source>
        <dbReference type="EMBL" id="CAD7253969.1"/>
    </source>
</evidence>